<evidence type="ECO:0000313" key="3">
    <source>
        <dbReference type="Proteomes" id="UP001600064"/>
    </source>
</evidence>
<dbReference type="InterPro" id="IPR029071">
    <property type="entry name" value="Ubiquitin-like_domsf"/>
</dbReference>
<feature type="compositionally biased region" description="Gly residues" evidence="1">
    <location>
        <begin position="810"/>
        <end position="832"/>
    </location>
</feature>
<feature type="region of interest" description="Disordered" evidence="1">
    <location>
        <begin position="461"/>
        <end position="644"/>
    </location>
</feature>
<evidence type="ECO:0000313" key="2">
    <source>
        <dbReference type="EMBL" id="KAL2269727.1"/>
    </source>
</evidence>
<feature type="compositionally biased region" description="Pro residues" evidence="1">
    <location>
        <begin position="626"/>
        <end position="635"/>
    </location>
</feature>
<organism evidence="2 3">
    <name type="scientific">Remersonia thermophila</name>
    <dbReference type="NCBI Taxonomy" id="72144"/>
    <lineage>
        <taxon>Eukaryota</taxon>
        <taxon>Fungi</taxon>
        <taxon>Dikarya</taxon>
        <taxon>Ascomycota</taxon>
        <taxon>Pezizomycotina</taxon>
        <taxon>Sordariomycetes</taxon>
        <taxon>Sordariomycetidae</taxon>
        <taxon>Sordariales</taxon>
        <taxon>Sordariales incertae sedis</taxon>
        <taxon>Remersonia</taxon>
    </lineage>
</organism>
<feature type="region of interest" description="Disordered" evidence="1">
    <location>
        <begin position="788"/>
        <end position="836"/>
    </location>
</feature>
<feature type="compositionally biased region" description="Polar residues" evidence="1">
    <location>
        <begin position="524"/>
        <end position="533"/>
    </location>
</feature>
<feature type="compositionally biased region" description="Low complexity" evidence="1">
    <location>
        <begin position="23"/>
        <end position="44"/>
    </location>
</feature>
<feature type="compositionally biased region" description="Low complexity" evidence="1">
    <location>
        <begin position="867"/>
        <end position="890"/>
    </location>
</feature>
<dbReference type="PANTHER" id="PTHR38700">
    <property type="entry name" value="YALI0E22418P"/>
    <property type="match status" value="1"/>
</dbReference>
<dbReference type="Proteomes" id="UP001600064">
    <property type="component" value="Unassembled WGS sequence"/>
</dbReference>
<feature type="region of interest" description="Disordered" evidence="1">
    <location>
        <begin position="1"/>
        <end position="112"/>
    </location>
</feature>
<sequence length="890" mass="95900">MYQAMHVSGAAARLPPRSPPSPTSSSTTQPRQQQQQQQQQPKTSSHGHSSVREAFAFLTRSSSSSSSKRQGDHRPFTFKKRPPPLQLSSTTSSGRADASDPRPCRSPALRSPDFQSFPEMACRSMEAQNPTTKTVVVRYRGTNVTIHITKSTSVDDLVARCGHVLGRAVDPATCVVVEPYARLGLERRLRRYELVWDVVAAWDDETGNALVIQADAPDPDGELSLDGVPLTSLEPDGFTMPMYWLQRPGKWSERYVTLRENGKMFASKKADWTSADKDVVRLCHLDDFDVYSPTEAEMRKNLKPPKRYCYAIRSQQRASLFADSNFYVRYVCTGDADAASRFRAAVHGWRSWYLVNKKLNLREPTEEPSSPASHASPPGCVRHGRRPSFDQGPHGPSSTEGGERLARPYTAHRESTPLSDPPLSPLSPGSQASPRPAPAQKAEHGVFLPGGLLGEVYEQRKQQALQERQRRGTGASGNGHPDDGPFINGPSLLNRSRAGTAAAVDSHGRPQTGESDGGGLGSASKPTSPTSPWFPSALRPSAEPRSAREQVAASLARRPSTASHAPSRSFSVRHQDPRHPAVSPPLTRLPDSNHRPGHHGTSSSPSLGLGQNHQVHQAQNRQPLLAPSPLPPPPSSHHHHHQQKPLIDLTPTFIEAPQWSSKNRGHGVRAPQGAPLVDFATGNAAPFCTATRYWVDGQEPPPSKLVRRPGQEAGLVSPAGGGGSSSSSMQAGPTLMEQYEARVAGSRARARSRPGEERMPGRAGTGMGMGMGMGMDERGSELARRHTVRGVGGGGTASRSHHSYHHRSGTVGGSGSGFGLVSGSGSGSGPGSGVDAVPPVPAVEYAALQDRVRLMGLGDADADRTRAAAWIQGQQPSPPRLQQQQQQRYR</sequence>
<dbReference type="Gene3D" id="3.10.20.90">
    <property type="entry name" value="Phosphatidylinositol 3-kinase Catalytic Subunit, Chain A, domain 1"/>
    <property type="match status" value="1"/>
</dbReference>
<evidence type="ECO:0008006" key="4">
    <source>
        <dbReference type="Google" id="ProtNLM"/>
    </source>
</evidence>
<gene>
    <name evidence="2" type="ORF">VTJ83DRAFT_1911</name>
</gene>
<feature type="compositionally biased region" description="Basic residues" evidence="1">
    <location>
        <begin position="799"/>
        <end position="808"/>
    </location>
</feature>
<feature type="compositionally biased region" description="Polar residues" evidence="1">
    <location>
        <begin position="560"/>
        <end position="572"/>
    </location>
</feature>
<keyword evidence="3" id="KW-1185">Reference proteome</keyword>
<name>A0ABR4DHJ7_9PEZI</name>
<dbReference type="RefSeq" id="XP_070868451.1">
    <property type="nucleotide sequence ID" value="XM_071008123.1"/>
</dbReference>
<evidence type="ECO:0000256" key="1">
    <source>
        <dbReference type="SAM" id="MobiDB-lite"/>
    </source>
</evidence>
<protein>
    <recommendedName>
        <fullName evidence="4">PH domain-containing protein</fullName>
    </recommendedName>
</protein>
<feature type="region of interest" description="Disordered" evidence="1">
    <location>
        <begin position="866"/>
        <end position="890"/>
    </location>
</feature>
<dbReference type="InterPro" id="IPR011993">
    <property type="entry name" value="PH-like_dom_sf"/>
</dbReference>
<feature type="compositionally biased region" description="Polar residues" evidence="1">
    <location>
        <begin position="600"/>
        <end position="621"/>
    </location>
</feature>
<feature type="region of interest" description="Disordered" evidence="1">
    <location>
        <begin position="746"/>
        <end position="770"/>
    </location>
</feature>
<dbReference type="SUPFAM" id="SSF54236">
    <property type="entry name" value="Ubiquitin-like"/>
    <property type="match status" value="1"/>
</dbReference>
<comment type="caution">
    <text evidence="2">The sequence shown here is derived from an EMBL/GenBank/DDBJ whole genome shotgun (WGS) entry which is preliminary data.</text>
</comment>
<feature type="region of interest" description="Disordered" evidence="1">
    <location>
        <begin position="363"/>
        <end position="442"/>
    </location>
</feature>
<feature type="compositionally biased region" description="Low complexity" evidence="1">
    <location>
        <begin position="368"/>
        <end position="378"/>
    </location>
</feature>
<dbReference type="Gene3D" id="2.30.29.30">
    <property type="entry name" value="Pleckstrin-homology domain (PH domain)/Phosphotyrosine-binding domain (PTB)"/>
    <property type="match status" value="1"/>
</dbReference>
<reference evidence="2 3" key="1">
    <citation type="journal article" date="2024" name="Commun. Biol.">
        <title>Comparative genomic analysis of thermophilic fungi reveals convergent evolutionary adaptations and gene losses.</title>
        <authorList>
            <person name="Steindorff A.S."/>
            <person name="Aguilar-Pontes M.V."/>
            <person name="Robinson A.J."/>
            <person name="Andreopoulos B."/>
            <person name="LaButti K."/>
            <person name="Kuo A."/>
            <person name="Mondo S."/>
            <person name="Riley R."/>
            <person name="Otillar R."/>
            <person name="Haridas S."/>
            <person name="Lipzen A."/>
            <person name="Grimwood J."/>
            <person name="Schmutz J."/>
            <person name="Clum A."/>
            <person name="Reid I.D."/>
            <person name="Moisan M.C."/>
            <person name="Butler G."/>
            <person name="Nguyen T.T.M."/>
            <person name="Dewar K."/>
            <person name="Conant G."/>
            <person name="Drula E."/>
            <person name="Henrissat B."/>
            <person name="Hansel C."/>
            <person name="Singer S."/>
            <person name="Hutchinson M.I."/>
            <person name="de Vries R.P."/>
            <person name="Natvig D.O."/>
            <person name="Powell A.J."/>
            <person name="Tsang A."/>
            <person name="Grigoriev I.V."/>
        </authorList>
    </citation>
    <scope>NUCLEOTIDE SEQUENCE [LARGE SCALE GENOMIC DNA]</scope>
    <source>
        <strain evidence="2 3">ATCC 22073</strain>
    </source>
</reference>
<proteinExistence type="predicted"/>
<accession>A0ABR4DHJ7</accession>
<dbReference type="EMBL" id="JAZGUE010000002">
    <property type="protein sequence ID" value="KAL2269727.1"/>
    <property type="molecule type" value="Genomic_DNA"/>
</dbReference>
<feature type="compositionally biased region" description="Basic and acidic residues" evidence="1">
    <location>
        <begin position="401"/>
        <end position="415"/>
    </location>
</feature>
<dbReference type="PANTHER" id="PTHR38700:SF1">
    <property type="entry name" value="PH DOMAIN-CONTAINING PROTEIN"/>
    <property type="match status" value="1"/>
</dbReference>
<dbReference type="GeneID" id="98122767"/>